<reference evidence="9 10" key="1">
    <citation type="journal article" date="2021" name="Nat. Plants">
        <title>The Taxus genome provides insights into paclitaxel biosynthesis.</title>
        <authorList>
            <person name="Xiong X."/>
            <person name="Gou J."/>
            <person name="Liao Q."/>
            <person name="Li Y."/>
            <person name="Zhou Q."/>
            <person name="Bi G."/>
            <person name="Li C."/>
            <person name="Du R."/>
            <person name="Wang X."/>
            <person name="Sun T."/>
            <person name="Guo L."/>
            <person name="Liang H."/>
            <person name="Lu P."/>
            <person name="Wu Y."/>
            <person name="Zhang Z."/>
            <person name="Ro D.K."/>
            <person name="Shang Y."/>
            <person name="Huang S."/>
            <person name="Yan J."/>
        </authorList>
    </citation>
    <scope>NUCLEOTIDE SEQUENCE [LARGE SCALE GENOMIC DNA]</scope>
    <source>
        <strain evidence="9">Ta-2019</strain>
    </source>
</reference>
<evidence type="ECO:0000256" key="4">
    <source>
        <dbReference type="PROSITE-ProRule" id="PRU00601"/>
    </source>
</evidence>
<feature type="domain" description="CTCHY-type" evidence="8">
    <location>
        <begin position="155"/>
        <end position="219"/>
    </location>
</feature>
<feature type="domain" description="CHY-type" evidence="7">
    <location>
        <begin position="75"/>
        <end position="153"/>
    </location>
</feature>
<dbReference type="SUPFAM" id="SSF161245">
    <property type="entry name" value="Zinc hairpin stack"/>
    <property type="match status" value="1"/>
</dbReference>
<accession>A0AA38C3D2</accession>
<dbReference type="Gene3D" id="3.30.40.10">
    <property type="entry name" value="Zinc/RING finger domain, C3HC4 (zinc finger)"/>
    <property type="match status" value="1"/>
</dbReference>
<dbReference type="OMA" id="VENCMNL"/>
<dbReference type="InterPro" id="IPR013083">
    <property type="entry name" value="Znf_RING/FYVE/PHD"/>
</dbReference>
<dbReference type="InterPro" id="IPR017921">
    <property type="entry name" value="Znf_CTCHY"/>
</dbReference>
<feature type="non-terminal residue" evidence="9">
    <location>
        <position position="1"/>
    </location>
</feature>
<dbReference type="PANTHER" id="PTHR21319:SF53">
    <property type="entry name" value="RING FINGER AND CHY ZINC FINGER DOMAIN-CONTAINING PROTEIN 1"/>
    <property type="match status" value="1"/>
</dbReference>
<name>A0AA38C3D2_TAXCH</name>
<dbReference type="PROSITE" id="PS51270">
    <property type="entry name" value="ZF_CTCHY"/>
    <property type="match status" value="1"/>
</dbReference>
<dbReference type="Proteomes" id="UP000824469">
    <property type="component" value="Unassembled WGS sequence"/>
</dbReference>
<evidence type="ECO:0000256" key="1">
    <source>
        <dbReference type="ARBA" id="ARBA00022723"/>
    </source>
</evidence>
<dbReference type="PROSITE" id="PS51266">
    <property type="entry name" value="ZF_CHY"/>
    <property type="match status" value="1"/>
</dbReference>
<gene>
    <name evidence="9" type="ORF">KI387_033234</name>
</gene>
<dbReference type="InterPro" id="IPR037275">
    <property type="entry name" value="Znf_CTCHY_sf"/>
</dbReference>
<keyword evidence="10" id="KW-1185">Reference proteome</keyword>
<evidence type="ECO:0000259" key="7">
    <source>
        <dbReference type="PROSITE" id="PS51266"/>
    </source>
</evidence>
<evidence type="ECO:0000256" key="2">
    <source>
        <dbReference type="ARBA" id="ARBA00022771"/>
    </source>
</evidence>
<dbReference type="Pfam" id="PF13445">
    <property type="entry name" value="zf-RING_UBOX"/>
    <property type="match status" value="1"/>
</dbReference>
<feature type="domain" description="RING-type" evidence="6">
    <location>
        <begin position="220"/>
        <end position="263"/>
    </location>
</feature>
<sequence>MTEVLHQQLADKGYDEPEEVTSTSKMRNMQPRNESPEKLDEVALTIDGDVTSGPHVAVRSLIADIATTRQRYSFPPLFINGLHGLLYSCLDGIWRLSVENCMNLGGSKCVLQNAVDVKPQERHDIPRHEVQQVICSLCGTEQDVQQICVNCGVCMGKYFCEICKFYDDDLAKQQYHCDGCGICRTGGQENFFHCYRCGCCYSVVLKDCHPCVERAMHHNCPVCFEFLFESTRDISVLPCGHTIHMDCLKEMHQHLQFSCPVCSKSVCDMSKVWEKLDEEVAATPMPDSYQNKK</sequence>
<organism evidence="9 10">
    <name type="scientific">Taxus chinensis</name>
    <name type="common">Chinese yew</name>
    <name type="synonym">Taxus wallichiana var. chinensis</name>
    <dbReference type="NCBI Taxonomy" id="29808"/>
    <lineage>
        <taxon>Eukaryota</taxon>
        <taxon>Viridiplantae</taxon>
        <taxon>Streptophyta</taxon>
        <taxon>Embryophyta</taxon>
        <taxon>Tracheophyta</taxon>
        <taxon>Spermatophyta</taxon>
        <taxon>Pinopsida</taxon>
        <taxon>Pinidae</taxon>
        <taxon>Conifers II</taxon>
        <taxon>Cupressales</taxon>
        <taxon>Taxaceae</taxon>
        <taxon>Taxus</taxon>
    </lineage>
</organism>
<evidence type="ECO:0000256" key="5">
    <source>
        <dbReference type="SAM" id="MobiDB-lite"/>
    </source>
</evidence>
<dbReference type="InterPro" id="IPR001841">
    <property type="entry name" value="Znf_RING"/>
</dbReference>
<dbReference type="EMBL" id="JAHRHJ020003813">
    <property type="protein sequence ID" value="KAH9289117.1"/>
    <property type="molecule type" value="Genomic_DNA"/>
</dbReference>
<dbReference type="SUPFAM" id="SSF57850">
    <property type="entry name" value="RING/U-box"/>
    <property type="match status" value="1"/>
</dbReference>
<comment type="caution">
    <text evidence="9">The sequence shown here is derived from an EMBL/GenBank/DDBJ whole genome shotgun (WGS) entry which is preliminary data.</text>
</comment>
<evidence type="ECO:0000313" key="10">
    <source>
        <dbReference type="Proteomes" id="UP000824469"/>
    </source>
</evidence>
<dbReference type="GO" id="GO:0005634">
    <property type="term" value="C:nucleus"/>
    <property type="evidence" value="ECO:0007669"/>
    <property type="project" value="TreeGrafter"/>
</dbReference>
<dbReference type="AlphaFoldDB" id="A0AA38C3D2"/>
<proteinExistence type="predicted"/>
<dbReference type="PANTHER" id="PTHR21319">
    <property type="entry name" value="RING FINGER AND CHY ZINC FINGER DOMAIN-CONTAINING PROTEIN 1"/>
    <property type="match status" value="1"/>
</dbReference>
<feature type="region of interest" description="Disordered" evidence="5">
    <location>
        <begin position="1"/>
        <end position="38"/>
    </location>
</feature>
<dbReference type="GO" id="GO:0006511">
    <property type="term" value="P:ubiquitin-dependent protein catabolic process"/>
    <property type="evidence" value="ECO:0007669"/>
    <property type="project" value="TreeGrafter"/>
</dbReference>
<dbReference type="SUPFAM" id="SSF161219">
    <property type="entry name" value="CHY zinc finger-like"/>
    <property type="match status" value="1"/>
</dbReference>
<dbReference type="CDD" id="cd16464">
    <property type="entry name" value="RING-H2_Pirh2-like"/>
    <property type="match status" value="1"/>
</dbReference>
<dbReference type="PROSITE" id="PS50089">
    <property type="entry name" value="ZF_RING_2"/>
    <property type="match status" value="1"/>
</dbReference>
<feature type="compositionally biased region" description="Polar residues" evidence="5">
    <location>
        <begin position="20"/>
        <end position="33"/>
    </location>
</feature>
<keyword evidence="3" id="KW-0862">Zinc</keyword>
<dbReference type="InterPro" id="IPR037274">
    <property type="entry name" value="Znf_CHY_sf"/>
</dbReference>
<keyword evidence="2 4" id="KW-0863">Zinc-finger</keyword>
<dbReference type="SMART" id="SM00184">
    <property type="entry name" value="RING"/>
    <property type="match status" value="1"/>
</dbReference>
<protein>
    <submittedName>
        <fullName evidence="9">Uncharacterized protein</fullName>
    </submittedName>
</protein>
<dbReference type="GO" id="GO:0061630">
    <property type="term" value="F:ubiquitin protein ligase activity"/>
    <property type="evidence" value="ECO:0007669"/>
    <property type="project" value="TreeGrafter"/>
</dbReference>
<dbReference type="GO" id="GO:0016567">
    <property type="term" value="P:protein ubiquitination"/>
    <property type="evidence" value="ECO:0007669"/>
    <property type="project" value="TreeGrafter"/>
</dbReference>
<evidence type="ECO:0000259" key="8">
    <source>
        <dbReference type="PROSITE" id="PS51270"/>
    </source>
</evidence>
<evidence type="ECO:0000256" key="3">
    <source>
        <dbReference type="ARBA" id="ARBA00022833"/>
    </source>
</evidence>
<dbReference type="GO" id="GO:0008270">
    <property type="term" value="F:zinc ion binding"/>
    <property type="evidence" value="ECO:0007669"/>
    <property type="project" value="UniProtKB-KW"/>
</dbReference>
<keyword evidence="1" id="KW-0479">Metal-binding</keyword>
<dbReference type="InterPro" id="IPR027370">
    <property type="entry name" value="Znf-RING_euk"/>
</dbReference>
<dbReference type="InterPro" id="IPR008913">
    <property type="entry name" value="Znf_CHY"/>
</dbReference>
<evidence type="ECO:0000259" key="6">
    <source>
        <dbReference type="PROSITE" id="PS50089"/>
    </source>
</evidence>
<evidence type="ECO:0000313" key="9">
    <source>
        <dbReference type="EMBL" id="KAH9289117.1"/>
    </source>
</evidence>